<dbReference type="OrthoDB" id="244158at2759"/>
<feature type="region of interest" description="Disordered" evidence="8">
    <location>
        <begin position="1"/>
        <end position="20"/>
    </location>
</feature>
<dbReference type="GO" id="GO:0005643">
    <property type="term" value="C:nuclear pore"/>
    <property type="evidence" value="ECO:0007669"/>
    <property type="project" value="TreeGrafter"/>
</dbReference>
<evidence type="ECO:0000256" key="8">
    <source>
        <dbReference type="SAM" id="MobiDB-lite"/>
    </source>
</evidence>
<dbReference type="GO" id="GO:0005049">
    <property type="term" value="F:nuclear export signal receptor activity"/>
    <property type="evidence" value="ECO:0007669"/>
    <property type="project" value="InterPro"/>
</dbReference>
<keyword evidence="4" id="KW-0813">Transport</keyword>
<evidence type="ECO:0000256" key="1">
    <source>
        <dbReference type="ARBA" id="ARBA00004123"/>
    </source>
</evidence>
<dbReference type="PANTHER" id="PTHR12596:SF2">
    <property type="entry name" value="EXPORTIN-7 ISOFORM X1"/>
    <property type="match status" value="1"/>
</dbReference>
<dbReference type="Pfam" id="PF25795">
    <property type="entry name" value="TPR_XPO7"/>
    <property type="match status" value="1"/>
</dbReference>
<name>A0A261XUC0_9FUNG</name>
<comment type="similarity">
    <text evidence="3">Belongs to the exportin family.</text>
</comment>
<sequence>MVEEMGKMLPGRNSVRQRKTATQFRDEDLMNIIKLAIDGYKTALGQQFNPRDHQQSAVIILNLDLVNACLSYDFLGTNPDESGDDANSLQIPTSWKPLFEDGSLMNALLQGVIKLNEQGSAKALSLLVAMACIRRSLFTEPERQLHIERLISVMTTILTECPGKITPKGGSVDEPAEMDDGAELNPMGPKSSSEFVSPEASFHEFCRLLARFRGSFVWSEVMEAKEVSPWLRLAGNWSVARIWDIDSPTNGIQYLLLFWSKMVAGARDTTSDEKDNLANICIQLVKAFVTSRVESARNDENDEMEGKLTLNVTNMLLEMLEFLASVARFRYEETSEVFLQVMEPVLGRYQALLRGTNNNPAELPILVNQFTWIVHIIAAFVGGRTIYLSSEVVDFIDGKLSSHAIQIMNASQQLLTTRRVNVADRQEFERLELAFMHFWMMWRKSYGGDGSINKTSTVYTQLTERCGIADQDTMLDFIVQKLASNLSLWGNSEDVTKATVDYFLELASGYSNVRQLRKMETAQFMLNNHSSVEQFGFLRMLHNMKVRMKYYNALSRLVWADDDTESKFYDFVKPFDDVFDDLANLDCIQAYQQDNVRIILEGIFRDLRGFAEPITSKSAFALFQNWLIPDRMPIFLHALEAYRDLPISTQILKLFAEMSWNKSNRLDLDSSNADGIMLFRETSRVLMTFAQSTLTAPISGAMMADRYVKLYKGICLYFKIVTRALTGKYVNFAVSRLYNDKSLDDTLAMCFQLMLLIPVDDLFAFPKLTQSYFALLDVLSLENLMNTTILDPNIFLYFIKSCVEGVRYPEVCQQACSSIDHMVTFVINRSSPPKNRHLANKPHWLVQYFQQFFTMIRSLFITIFELVLTGDKTLLWNLSRPFLGLVILNQEYLLEYSQRLVQAQVPEHREAFSKSLSEVMDSVDWTLVQKNRDRFSQNLAVFRREVEQQNLCVRLPSLL</sequence>
<dbReference type="InterPro" id="IPR057947">
    <property type="entry name" value="TPR_XPO7/RBP17"/>
</dbReference>
<evidence type="ECO:0000256" key="2">
    <source>
        <dbReference type="ARBA" id="ARBA00004496"/>
    </source>
</evidence>
<organism evidence="10 11">
    <name type="scientific">Bifiguratus adelaidae</name>
    <dbReference type="NCBI Taxonomy" id="1938954"/>
    <lineage>
        <taxon>Eukaryota</taxon>
        <taxon>Fungi</taxon>
        <taxon>Fungi incertae sedis</taxon>
        <taxon>Mucoromycota</taxon>
        <taxon>Mucoromycotina</taxon>
        <taxon>Endogonomycetes</taxon>
        <taxon>Endogonales</taxon>
        <taxon>Endogonales incertae sedis</taxon>
        <taxon>Bifiguratus</taxon>
    </lineage>
</organism>
<keyword evidence="6" id="KW-0653">Protein transport</keyword>
<keyword evidence="5" id="KW-0963">Cytoplasm</keyword>
<protein>
    <recommendedName>
        <fullName evidence="9">Exportin-7/Ran-binding protein 17 TPR repeats domain-containing protein</fullName>
    </recommendedName>
</protein>
<keyword evidence="7" id="KW-0539">Nucleus</keyword>
<evidence type="ECO:0000256" key="6">
    <source>
        <dbReference type="ARBA" id="ARBA00022927"/>
    </source>
</evidence>
<evidence type="ECO:0000313" key="10">
    <source>
        <dbReference type="EMBL" id="OZJ01948.1"/>
    </source>
</evidence>
<dbReference type="SUPFAM" id="SSF48371">
    <property type="entry name" value="ARM repeat"/>
    <property type="match status" value="1"/>
</dbReference>
<accession>A0A261XUC0</accession>
<evidence type="ECO:0000259" key="9">
    <source>
        <dbReference type="Pfam" id="PF25795"/>
    </source>
</evidence>
<dbReference type="InterPro" id="IPR016024">
    <property type="entry name" value="ARM-type_fold"/>
</dbReference>
<proteinExistence type="inferred from homology"/>
<evidence type="ECO:0000256" key="5">
    <source>
        <dbReference type="ARBA" id="ARBA00022490"/>
    </source>
</evidence>
<feature type="domain" description="Exportin-7/Ran-binding protein 17 TPR repeats" evidence="9">
    <location>
        <begin position="312"/>
        <end position="544"/>
    </location>
</feature>
<dbReference type="GO" id="GO:0005737">
    <property type="term" value="C:cytoplasm"/>
    <property type="evidence" value="ECO:0007669"/>
    <property type="project" value="UniProtKB-SubCell"/>
</dbReference>
<comment type="caution">
    <text evidence="10">The sequence shown here is derived from an EMBL/GenBank/DDBJ whole genome shotgun (WGS) entry which is preliminary data.</text>
</comment>
<dbReference type="Proteomes" id="UP000242875">
    <property type="component" value="Unassembled WGS sequence"/>
</dbReference>
<dbReference type="AlphaFoldDB" id="A0A261XUC0"/>
<dbReference type="PANTHER" id="PTHR12596">
    <property type="entry name" value="EXPORTIN 4,7-RELATED"/>
    <property type="match status" value="1"/>
</dbReference>
<reference evidence="10 11" key="1">
    <citation type="journal article" date="2017" name="Mycologia">
        <title>Bifiguratus adelaidae, gen. et sp. nov., a new member of Mucoromycotina in endophytic and soil-dwelling habitats.</title>
        <authorList>
            <person name="Torres-Cruz T.J."/>
            <person name="Billingsley Tobias T.L."/>
            <person name="Almatruk M."/>
            <person name="Hesse C."/>
            <person name="Kuske C.R."/>
            <person name="Desiro A."/>
            <person name="Benucci G.M."/>
            <person name="Bonito G."/>
            <person name="Stajich J.E."/>
            <person name="Dunlap C."/>
            <person name="Arnold A.E."/>
            <person name="Porras-Alfaro A."/>
        </authorList>
    </citation>
    <scope>NUCLEOTIDE SEQUENCE [LARGE SCALE GENOMIC DNA]</scope>
    <source>
        <strain evidence="10 11">AZ0501</strain>
    </source>
</reference>
<dbReference type="EMBL" id="MVBO01000212">
    <property type="protein sequence ID" value="OZJ01948.1"/>
    <property type="molecule type" value="Genomic_DNA"/>
</dbReference>
<dbReference type="InterPro" id="IPR044189">
    <property type="entry name" value="XPO4/7-like"/>
</dbReference>
<keyword evidence="11" id="KW-1185">Reference proteome</keyword>
<evidence type="ECO:0000256" key="7">
    <source>
        <dbReference type="ARBA" id="ARBA00023242"/>
    </source>
</evidence>
<comment type="subcellular location">
    <subcellularLocation>
        <location evidence="2">Cytoplasm</location>
    </subcellularLocation>
    <subcellularLocation>
        <location evidence="1">Nucleus</location>
    </subcellularLocation>
</comment>
<gene>
    <name evidence="10" type="ORF">BZG36_05121</name>
</gene>
<evidence type="ECO:0000256" key="3">
    <source>
        <dbReference type="ARBA" id="ARBA00009466"/>
    </source>
</evidence>
<dbReference type="GO" id="GO:0006611">
    <property type="term" value="P:protein export from nucleus"/>
    <property type="evidence" value="ECO:0007669"/>
    <property type="project" value="TreeGrafter"/>
</dbReference>
<evidence type="ECO:0000313" key="11">
    <source>
        <dbReference type="Proteomes" id="UP000242875"/>
    </source>
</evidence>
<evidence type="ECO:0000256" key="4">
    <source>
        <dbReference type="ARBA" id="ARBA00022448"/>
    </source>
</evidence>